<dbReference type="SUPFAM" id="SSF103481">
    <property type="entry name" value="Multidrug resistance efflux transporter EmrE"/>
    <property type="match status" value="1"/>
</dbReference>
<evidence type="ECO:0000256" key="7">
    <source>
        <dbReference type="ARBA" id="ARBA00023136"/>
    </source>
</evidence>
<gene>
    <name evidence="9" type="ORF">ACFSR0_00170</name>
</gene>
<evidence type="ECO:0000256" key="1">
    <source>
        <dbReference type="ARBA" id="ARBA00004651"/>
    </source>
</evidence>
<proteinExistence type="inferred from homology"/>
<accession>A0ABW5TEY0</accession>
<keyword evidence="3" id="KW-0813">Transport</keyword>
<keyword evidence="10" id="KW-1185">Reference proteome</keyword>
<comment type="similarity">
    <text evidence="2">Belongs to the GRP transporter (TC 2.A.7.5) family.</text>
</comment>
<keyword evidence="5 8" id="KW-0812">Transmembrane</keyword>
<evidence type="ECO:0000256" key="8">
    <source>
        <dbReference type="SAM" id="Phobius"/>
    </source>
</evidence>
<dbReference type="PANTHER" id="PTHR16119:SF17">
    <property type="entry name" value="TRANSMEMBRANE PROTEIN 144"/>
    <property type="match status" value="1"/>
</dbReference>
<dbReference type="EMBL" id="JBHUMO010000001">
    <property type="protein sequence ID" value="MFD2727857.1"/>
    <property type="molecule type" value="Genomic_DNA"/>
</dbReference>
<comment type="caution">
    <text evidence="9">The sequence shown here is derived from an EMBL/GenBank/DDBJ whole genome shotgun (WGS) entry which is preliminary data.</text>
</comment>
<feature type="transmembrane region" description="Helical" evidence="8">
    <location>
        <begin position="269"/>
        <end position="287"/>
    </location>
</feature>
<dbReference type="PANTHER" id="PTHR16119">
    <property type="entry name" value="TRANSMEMBRANE PROTEIN 144"/>
    <property type="match status" value="1"/>
</dbReference>
<feature type="transmembrane region" description="Helical" evidence="8">
    <location>
        <begin position="211"/>
        <end position="230"/>
    </location>
</feature>
<organism evidence="9 10">
    <name type="scientific">Enterococcus camelliae</name>
    <dbReference type="NCBI Taxonomy" id="453959"/>
    <lineage>
        <taxon>Bacteria</taxon>
        <taxon>Bacillati</taxon>
        <taxon>Bacillota</taxon>
        <taxon>Bacilli</taxon>
        <taxon>Lactobacillales</taxon>
        <taxon>Enterococcaceae</taxon>
        <taxon>Enterococcus</taxon>
    </lineage>
</organism>
<evidence type="ECO:0000313" key="9">
    <source>
        <dbReference type="EMBL" id="MFD2727857.1"/>
    </source>
</evidence>
<feature type="transmembrane region" description="Helical" evidence="8">
    <location>
        <begin position="56"/>
        <end position="73"/>
    </location>
</feature>
<dbReference type="Proteomes" id="UP001597427">
    <property type="component" value="Unassembled WGS sequence"/>
</dbReference>
<feature type="transmembrane region" description="Helical" evidence="8">
    <location>
        <begin position="32"/>
        <end position="49"/>
    </location>
</feature>
<sequence>MGNILLGLVPALMWGLQPLVMQKIGGKATNQQMGMSMGALLFSIGVMIFHRPDAWGMNLIIASLLCGVVWSFGQINQIKSFHIIGVSRAMPISTGTQLIGTSLVGVLYFHEWTRTMQFVLGISALVLFILGVSLTAFQEQAEEVSGKVNMKKGVIILLMSSAAFVLYAVIPRVAGINGWDAVFPQAIGMFLGSMLFCSFEKEPAIFGAKSFQNIVTGFFFAVANVAMMLSNEANGVALGFTLSQMNVIVATLGGMFILHETKTTKETKYTLGGLILVVAGGILIGLTK</sequence>
<protein>
    <submittedName>
        <fullName evidence="9">GRP family sugar transporter</fullName>
    </submittedName>
</protein>
<feature type="transmembrane region" description="Helical" evidence="8">
    <location>
        <begin position="149"/>
        <end position="170"/>
    </location>
</feature>
<reference evidence="10" key="1">
    <citation type="journal article" date="2019" name="Int. J. Syst. Evol. Microbiol.">
        <title>The Global Catalogue of Microorganisms (GCM) 10K type strain sequencing project: providing services to taxonomists for standard genome sequencing and annotation.</title>
        <authorList>
            <consortium name="The Broad Institute Genomics Platform"/>
            <consortium name="The Broad Institute Genome Sequencing Center for Infectious Disease"/>
            <person name="Wu L."/>
            <person name="Ma J."/>
        </authorList>
    </citation>
    <scope>NUCLEOTIDE SEQUENCE [LARGE SCALE GENOMIC DNA]</scope>
    <source>
        <strain evidence="10">TISTR 932</strain>
    </source>
</reference>
<keyword evidence="4 9" id="KW-0762">Sugar transport</keyword>
<evidence type="ECO:0000256" key="4">
    <source>
        <dbReference type="ARBA" id="ARBA00022597"/>
    </source>
</evidence>
<dbReference type="InterPro" id="IPR037185">
    <property type="entry name" value="EmrE-like"/>
</dbReference>
<name>A0ABW5TEY0_9ENTE</name>
<feature type="transmembrane region" description="Helical" evidence="8">
    <location>
        <begin position="118"/>
        <end position="137"/>
    </location>
</feature>
<keyword evidence="6 8" id="KW-1133">Transmembrane helix</keyword>
<dbReference type="InterPro" id="IPR010651">
    <property type="entry name" value="Sugar_transport"/>
</dbReference>
<evidence type="ECO:0000256" key="5">
    <source>
        <dbReference type="ARBA" id="ARBA00022692"/>
    </source>
</evidence>
<evidence type="ECO:0000256" key="2">
    <source>
        <dbReference type="ARBA" id="ARBA00006117"/>
    </source>
</evidence>
<comment type="subcellular location">
    <subcellularLocation>
        <location evidence="1">Cell membrane</location>
        <topology evidence="1">Multi-pass membrane protein</topology>
    </subcellularLocation>
</comment>
<feature type="transmembrane region" description="Helical" evidence="8">
    <location>
        <begin position="182"/>
        <end position="199"/>
    </location>
</feature>
<dbReference type="RefSeq" id="WP_379978695.1">
    <property type="nucleotide sequence ID" value="NZ_JBHUMO010000001.1"/>
</dbReference>
<dbReference type="Pfam" id="PF06800">
    <property type="entry name" value="Sugar_transport"/>
    <property type="match status" value="1"/>
</dbReference>
<evidence type="ECO:0000256" key="6">
    <source>
        <dbReference type="ARBA" id="ARBA00022989"/>
    </source>
</evidence>
<evidence type="ECO:0000256" key="3">
    <source>
        <dbReference type="ARBA" id="ARBA00022448"/>
    </source>
</evidence>
<keyword evidence="7 8" id="KW-0472">Membrane</keyword>
<evidence type="ECO:0000313" key="10">
    <source>
        <dbReference type="Proteomes" id="UP001597427"/>
    </source>
</evidence>
<dbReference type="CDD" id="cd23110">
    <property type="entry name" value="GRP"/>
    <property type="match status" value="1"/>
</dbReference>
<feature type="transmembrane region" description="Helical" evidence="8">
    <location>
        <begin position="236"/>
        <end position="257"/>
    </location>
</feature>